<dbReference type="InterPro" id="IPR050373">
    <property type="entry name" value="Fibrinogen_C-term_domain"/>
</dbReference>
<dbReference type="SMART" id="SM00186">
    <property type="entry name" value="FBG"/>
    <property type="match status" value="1"/>
</dbReference>
<feature type="coiled-coil region" evidence="1">
    <location>
        <begin position="141"/>
        <end position="175"/>
    </location>
</feature>
<evidence type="ECO:0000313" key="4">
    <source>
        <dbReference type="Ensembl" id="ENSPMGP00000025444.1"/>
    </source>
</evidence>
<evidence type="ECO:0000259" key="3">
    <source>
        <dbReference type="PROSITE" id="PS51406"/>
    </source>
</evidence>
<dbReference type="PROSITE" id="PS51406">
    <property type="entry name" value="FIBRINOGEN_C_2"/>
    <property type="match status" value="1"/>
</dbReference>
<evidence type="ECO:0000256" key="1">
    <source>
        <dbReference type="SAM" id="Coils"/>
    </source>
</evidence>
<dbReference type="Ensembl" id="ENSPMGT00000027098.1">
    <property type="protein sequence ID" value="ENSPMGP00000025444.1"/>
    <property type="gene ID" value="ENSPMGG00000020528.1"/>
</dbReference>
<evidence type="ECO:0000256" key="2">
    <source>
        <dbReference type="SAM" id="SignalP"/>
    </source>
</evidence>
<feature type="chain" id="PRO_5017299973" description="Fibrinogen C-terminal domain-containing protein" evidence="2">
    <location>
        <begin position="20"/>
        <end position="407"/>
    </location>
</feature>
<evidence type="ECO:0000313" key="5">
    <source>
        <dbReference type="Proteomes" id="UP000261520"/>
    </source>
</evidence>
<dbReference type="Gene3D" id="3.90.215.10">
    <property type="entry name" value="Gamma Fibrinogen, chain A, domain 1"/>
    <property type="match status" value="1"/>
</dbReference>
<dbReference type="STRING" id="409849.ENSPMGP00000025444"/>
<dbReference type="SUPFAM" id="SSF56496">
    <property type="entry name" value="Fibrinogen C-terminal domain-like"/>
    <property type="match status" value="1"/>
</dbReference>
<dbReference type="CDD" id="cd00087">
    <property type="entry name" value="FReD"/>
    <property type="match status" value="1"/>
</dbReference>
<feature type="domain" description="Fibrinogen C-terminal" evidence="3">
    <location>
        <begin position="195"/>
        <end position="404"/>
    </location>
</feature>
<dbReference type="Proteomes" id="UP000261520">
    <property type="component" value="Unplaced"/>
</dbReference>
<name>A0A3B4BAB7_9GOBI</name>
<dbReference type="InterPro" id="IPR014716">
    <property type="entry name" value="Fibrinogen_a/b/g_C_1"/>
</dbReference>
<dbReference type="InterPro" id="IPR002181">
    <property type="entry name" value="Fibrinogen_a/b/g_C_dom"/>
</dbReference>
<keyword evidence="5" id="KW-1185">Reference proteome</keyword>
<feature type="coiled-coil region" evidence="1">
    <location>
        <begin position="60"/>
        <end position="113"/>
    </location>
</feature>
<dbReference type="PANTHER" id="PTHR19143">
    <property type="entry name" value="FIBRINOGEN/TENASCIN/ANGIOPOEITIN"/>
    <property type="match status" value="1"/>
</dbReference>
<sequence length="407" mass="44624">MTTTHLTMAVLLTALTATGYPTGGRDKQHASWDEMNVVAHGLLQLGQALKEHVDKSKVQMRELNAGLRSMNETLRNLEMERGTRLSEASGAKGNELSDRVERLEQRVEEVENIQTPHIGGVRPRTFSLGCNTASHLTTRMMAAQNRRIDQLMEKIKQQQDKLEKQSVHLQALQIKKQPVKPKQCDQSGSLTNSFVCVAGFAKDCHELFVQGQRKTGVYTIQPGNSKPFSVLCEMTQAGGWTVIQKRFDGSQSFDLAWNDYRRGFGSLTGEFWLGLAHIHTLARQGRYMLQVELSDSSRQSHVISSEFQLEGEEGQFSLHLGPDSDASLGGLFSAAGSSGLPFSTPDRDNDLSAEDNCVGGSTCGDSNLNGEFPSSLGSSRSMFWTTSGAVSALRSTVMKIAPVSSKH</sequence>
<proteinExistence type="predicted"/>
<keyword evidence="2" id="KW-0732">Signal</keyword>
<organism evidence="4 5">
    <name type="scientific">Periophthalmus magnuspinnatus</name>
    <dbReference type="NCBI Taxonomy" id="409849"/>
    <lineage>
        <taxon>Eukaryota</taxon>
        <taxon>Metazoa</taxon>
        <taxon>Chordata</taxon>
        <taxon>Craniata</taxon>
        <taxon>Vertebrata</taxon>
        <taxon>Euteleostomi</taxon>
        <taxon>Actinopterygii</taxon>
        <taxon>Neopterygii</taxon>
        <taxon>Teleostei</taxon>
        <taxon>Neoteleostei</taxon>
        <taxon>Acanthomorphata</taxon>
        <taxon>Gobiaria</taxon>
        <taxon>Gobiiformes</taxon>
        <taxon>Gobioidei</taxon>
        <taxon>Gobiidae</taxon>
        <taxon>Oxudercinae</taxon>
        <taxon>Periophthalmus</taxon>
    </lineage>
</organism>
<dbReference type="PANTHER" id="PTHR19143:SF256">
    <property type="entry name" value="ANGIOPOIETIN-RELATED PROTEIN 4"/>
    <property type="match status" value="1"/>
</dbReference>
<dbReference type="GO" id="GO:0070328">
    <property type="term" value="P:triglyceride homeostasis"/>
    <property type="evidence" value="ECO:0007669"/>
    <property type="project" value="TreeGrafter"/>
</dbReference>
<keyword evidence="1" id="KW-0175">Coiled coil</keyword>
<dbReference type="AlphaFoldDB" id="A0A3B4BAB7"/>
<dbReference type="Pfam" id="PF00147">
    <property type="entry name" value="Fibrinogen_C"/>
    <property type="match status" value="1"/>
</dbReference>
<accession>A0A3B4BAB7</accession>
<protein>
    <recommendedName>
        <fullName evidence="3">Fibrinogen C-terminal domain-containing protein</fullName>
    </recommendedName>
</protein>
<dbReference type="InterPro" id="IPR036056">
    <property type="entry name" value="Fibrinogen-like_C"/>
</dbReference>
<reference evidence="4" key="2">
    <citation type="submission" date="2025-09" db="UniProtKB">
        <authorList>
            <consortium name="Ensembl"/>
        </authorList>
    </citation>
    <scope>IDENTIFICATION</scope>
</reference>
<dbReference type="GO" id="GO:0004857">
    <property type="term" value="F:enzyme inhibitor activity"/>
    <property type="evidence" value="ECO:0007669"/>
    <property type="project" value="TreeGrafter"/>
</dbReference>
<reference evidence="4" key="1">
    <citation type="submission" date="2025-08" db="UniProtKB">
        <authorList>
            <consortium name="Ensembl"/>
        </authorList>
    </citation>
    <scope>IDENTIFICATION</scope>
</reference>
<dbReference type="GO" id="GO:0005615">
    <property type="term" value="C:extracellular space"/>
    <property type="evidence" value="ECO:0007669"/>
    <property type="project" value="TreeGrafter"/>
</dbReference>
<feature type="signal peptide" evidence="2">
    <location>
        <begin position="1"/>
        <end position="19"/>
    </location>
</feature>